<evidence type="ECO:0000313" key="9">
    <source>
        <dbReference type="Ensembl" id="ENSCMIP00000045253.1"/>
    </source>
</evidence>
<evidence type="ECO:0000313" key="10">
    <source>
        <dbReference type="Proteomes" id="UP000314986"/>
    </source>
</evidence>
<reference evidence="10" key="3">
    <citation type="journal article" date="2014" name="Nature">
        <title>Elephant shark genome provides unique insights into gnathostome evolution.</title>
        <authorList>
            <consortium name="International Elephant Shark Genome Sequencing Consortium"/>
            <person name="Venkatesh B."/>
            <person name="Lee A.P."/>
            <person name="Ravi V."/>
            <person name="Maurya A.K."/>
            <person name="Lian M.M."/>
            <person name="Swann J.B."/>
            <person name="Ohta Y."/>
            <person name="Flajnik M.F."/>
            <person name="Sutoh Y."/>
            <person name="Kasahara M."/>
            <person name="Hoon S."/>
            <person name="Gangu V."/>
            <person name="Roy S.W."/>
            <person name="Irimia M."/>
            <person name="Korzh V."/>
            <person name="Kondrychyn I."/>
            <person name="Lim Z.W."/>
            <person name="Tay B.H."/>
            <person name="Tohari S."/>
            <person name="Kong K.W."/>
            <person name="Ho S."/>
            <person name="Lorente-Galdos B."/>
            <person name="Quilez J."/>
            <person name="Marques-Bonet T."/>
            <person name="Raney B.J."/>
            <person name="Ingham P.W."/>
            <person name="Tay A."/>
            <person name="Hillier L.W."/>
            <person name="Minx P."/>
            <person name="Boehm T."/>
            <person name="Wilson R.K."/>
            <person name="Brenner S."/>
            <person name="Warren W.C."/>
        </authorList>
    </citation>
    <scope>NUCLEOTIDE SEQUENCE [LARGE SCALE GENOMIC DNA]</scope>
</reference>
<keyword evidence="10" id="KW-1185">Reference proteome</keyword>
<dbReference type="InterPro" id="IPR036028">
    <property type="entry name" value="SH3-like_dom_sf"/>
</dbReference>
<evidence type="ECO:0000256" key="4">
    <source>
        <dbReference type="PROSITE-ProRule" id="PRU00192"/>
    </source>
</evidence>
<evidence type="ECO:0000256" key="3">
    <source>
        <dbReference type="ARBA" id="ARBA00022949"/>
    </source>
</evidence>
<reference evidence="9" key="5">
    <citation type="submission" date="2025-09" db="UniProtKB">
        <authorList>
            <consortium name="Ensembl"/>
        </authorList>
    </citation>
    <scope>IDENTIFICATION</scope>
</reference>
<feature type="coiled-coil region" evidence="5">
    <location>
        <begin position="560"/>
        <end position="587"/>
    </location>
</feature>
<accession>A0A4W3K371</accession>
<reference evidence="10" key="1">
    <citation type="journal article" date="2006" name="Science">
        <title>Ancient noncoding elements conserved in the human genome.</title>
        <authorList>
            <person name="Venkatesh B."/>
            <person name="Kirkness E.F."/>
            <person name="Loh Y.H."/>
            <person name="Halpern A.L."/>
            <person name="Lee A.P."/>
            <person name="Johnson J."/>
            <person name="Dandona N."/>
            <person name="Viswanathan L.D."/>
            <person name="Tay A."/>
            <person name="Venter J.C."/>
            <person name="Strausberg R.L."/>
            <person name="Brenner S."/>
        </authorList>
    </citation>
    <scope>NUCLEOTIDE SEQUENCE [LARGE SCALE GENOMIC DNA]</scope>
</reference>
<dbReference type="PROSITE" id="PS50831">
    <property type="entry name" value="SOHO"/>
    <property type="match status" value="1"/>
</dbReference>
<evidence type="ECO:0000256" key="2">
    <source>
        <dbReference type="ARBA" id="ARBA00022443"/>
    </source>
</evidence>
<dbReference type="AlphaFoldDB" id="A0A4W3K371"/>
<dbReference type="GO" id="GO:0031589">
    <property type="term" value="P:cell-substrate adhesion"/>
    <property type="evidence" value="ECO:0007669"/>
    <property type="project" value="TreeGrafter"/>
</dbReference>
<feature type="coiled-coil region" evidence="5">
    <location>
        <begin position="426"/>
        <end position="453"/>
    </location>
</feature>
<dbReference type="GO" id="GO:0005737">
    <property type="term" value="C:cytoplasm"/>
    <property type="evidence" value="ECO:0007669"/>
    <property type="project" value="TreeGrafter"/>
</dbReference>
<feature type="region of interest" description="Disordered" evidence="6">
    <location>
        <begin position="467"/>
        <end position="502"/>
    </location>
</feature>
<feature type="region of interest" description="Disordered" evidence="6">
    <location>
        <begin position="183"/>
        <end position="211"/>
    </location>
</feature>
<feature type="domain" description="SH3" evidence="7">
    <location>
        <begin position="620"/>
        <end position="679"/>
    </location>
</feature>
<feature type="region of interest" description="Disordered" evidence="6">
    <location>
        <begin position="763"/>
        <end position="802"/>
    </location>
</feature>
<proteinExistence type="predicted"/>
<dbReference type="Ensembl" id="ENSCMIT00000045900.1">
    <property type="protein sequence ID" value="ENSCMIP00000045253.1"/>
    <property type="gene ID" value="ENSCMIG00000018684.1"/>
</dbReference>
<keyword evidence="5" id="KW-0175">Coiled coil</keyword>
<feature type="compositionally biased region" description="Basic and acidic residues" evidence="6">
    <location>
        <begin position="323"/>
        <end position="336"/>
    </location>
</feature>
<reference evidence="9" key="4">
    <citation type="submission" date="2025-08" db="UniProtKB">
        <authorList>
            <consortium name="Ensembl"/>
        </authorList>
    </citation>
    <scope>IDENTIFICATION</scope>
</reference>
<dbReference type="SMART" id="SM00326">
    <property type="entry name" value="SH3"/>
    <property type="match status" value="2"/>
</dbReference>
<evidence type="ECO:0000256" key="1">
    <source>
        <dbReference type="ARBA" id="ARBA00004282"/>
    </source>
</evidence>
<keyword evidence="3" id="KW-0965">Cell junction</keyword>
<dbReference type="InterPro" id="IPR003127">
    <property type="entry name" value="SoHo_dom"/>
</dbReference>
<comment type="subcellular location">
    <subcellularLocation>
        <location evidence="1">Cell junction</location>
    </subcellularLocation>
</comment>
<feature type="region of interest" description="Disordered" evidence="6">
    <location>
        <begin position="262"/>
        <end position="336"/>
    </location>
</feature>
<reference evidence="10" key="2">
    <citation type="journal article" date="2007" name="PLoS Biol.">
        <title>Survey sequencing and comparative analysis of the elephant shark (Callorhinchus milii) genome.</title>
        <authorList>
            <person name="Venkatesh B."/>
            <person name="Kirkness E.F."/>
            <person name="Loh Y.H."/>
            <person name="Halpern A.L."/>
            <person name="Lee A.P."/>
            <person name="Johnson J."/>
            <person name="Dandona N."/>
            <person name="Viswanathan L.D."/>
            <person name="Tay A."/>
            <person name="Venter J.C."/>
            <person name="Strausberg R.L."/>
            <person name="Brenner S."/>
        </authorList>
    </citation>
    <scope>NUCLEOTIDE SEQUENCE [LARGE SCALE GENOMIC DNA]</scope>
</reference>
<protein>
    <submittedName>
        <fullName evidence="9">Sorbin and SH3 domain containing 1</fullName>
    </submittedName>
</protein>
<evidence type="ECO:0000259" key="8">
    <source>
        <dbReference type="PROSITE" id="PS50831"/>
    </source>
</evidence>
<dbReference type="Pfam" id="PF00018">
    <property type="entry name" value="SH3_1"/>
    <property type="match status" value="1"/>
</dbReference>
<keyword evidence="2 4" id="KW-0728">SH3 domain</keyword>
<dbReference type="STRING" id="7868.ENSCMIP00000045253"/>
<feature type="region of interest" description="Disordered" evidence="6">
    <location>
        <begin position="522"/>
        <end position="548"/>
    </location>
</feature>
<dbReference type="GO" id="GO:0005634">
    <property type="term" value="C:nucleus"/>
    <property type="evidence" value="ECO:0007669"/>
    <property type="project" value="TreeGrafter"/>
</dbReference>
<feature type="compositionally biased region" description="Polar residues" evidence="6">
    <location>
        <begin position="770"/>
        <end position="781"/>
    </location>
</feature>
<dbReference type="GO" id="GO:0030055">
    <property type="term" value="C:cell-substrate junction"/>
    <property type="evidence" value="ECO:0007669"/>
    <property type="project" value="TreeGrafter"/>
</dbReference>
<dbReference type="PROSITE" id="PS50002">
    <property type="entry name" value="SH3"/>
    <property type="match status" value="2"/>
</dbReference>
<dbReference type="SMART" id="SM00459">
    <property type="entry name" value="Sorb"/>
    <property type="match status" value="1"/>
</dbReference>
<dbReference type="PANTHER" id="PTHR14167">
    <property type="entry name" value="SH3 DOMAIN-CONTAINING"/>
    <property type="match status" value="1"/>
</dbReference>
<dbReference type="InterPro" id="IPR001452">
    <property type="entry name" value="SH3_domain"/>
</dbReference>
<evidence type="ECO:0000256" key="5">
    <source>
        <dbReference type="SAM" id="Coils"/>
    </source>
</evidence>
<feature type="compositionally biased region" description="Polar residues" evidence="6">
    <location>
        <begin position="148"/>
        <end position="159"/>
    </location>
</feature>
<dbReference type="InParanoid" id="A0A4W3K371"/>
<dbReference type="SUPFAM" id="SSF50044">
    <property type="entry name" value="SH3-domain"/>
    <property type="match status" value="2"/>
</dbReference>
<feature type="compositionally biased region" description="Polar residues" evidence="6">
    <location>
        <begin position="281"/>
        <end position="293"/>
    </location>
</feature>
<feature type="compositionally biased region" description="Pro residues" evidence="6">
    <location>
        <begin position="786"/>
        <end position="795"/>
    </location>
</feature>
<feature type="compositionally biased region" description="Polar residues" evidence="6">
    <location>
        <begin position="895"/>
        <end position="914"/>
    </location>
</feature>
<dbReference type="InterPro" id="IPR050384">
    <property type="entry name" value="Endophilin_SH3RF"/>
</dbReference>
<feature type="compositionally biased region" description="Pro residues" evidence="6">
    <location>
        <begin position="879"/>
        <end position="890"/>
    </location>
</feature>
<evidence type="ECO:0000259" key="7">
    <source>
        <dbReference type="PROSITE" id="PS50002"/>
    </source>
</evidence>
<dbReference type="PANTHER" id="PTHR14167:SF64">
    <property type="entry name" value="SORBIN AND SH3 DOMAIN-CONTAINING PROTEIN 1"/>
    <property type="match status" value="1"/>
</dbReference>
<feature type="compositionally biased region" description="Low complexity" evidence="6">
    <location>
        <begin position="304"/>
        <end position="320"/>
    </location>
</feature>
<dbReference type="Gene3D" id="2.30.30.40">
    <property type="entry name" value="SH3 Domains"/>
    <property type="match status" value="2"/>
</dbReference>
<feature type="region of interest" description="Disordered" evidence="6">
    <location>
        <begin position="865"/>
        <end position="920"/>
    </location>
</feature>
<dbReference type="Pfam" id="PF07653">
    <property type="entry name" value="SH3_2"/>
    <property type="match status" value="1"/>
</dbReference>
<dbReference type="Pfam" id="PF02208">
    <property type="entry name" value="Sorb"/>
    <property type="match status" value="1"/>
</dbReference>
<dbReference type="GeneTree" id="ENSGT00940000158658"/>
<dbReference type="Proteomes" id="UP000314986">
    <property type="component" value="Unassembled WGS sequence"/>
</dbReference>
<name>A0A4W3K371_CALMI</name>
<feature type="domain" description="SH3" evidence="7">
    <location>
        <begin position="694"/>
        <end position="755"/>
    </location>
</feature>
<sequence>MNDSDITLTVIHCVTGWNHRQSRDDLSIIMSTEDEVTAPHTILNGLVSRSRIPASDSDVKMRAGKGSVTMRISSGYDGWRPLSGLDVNGELTSSSLTAKGYRSVRPNLPTDSKTSQGRAETKPPPVSVPEVFSVGAVSSDRPDVLPSLGSSRPSVYPSTTSVNPTIVLLQHNREQQKKINSGTDAHILTPSHHSAPDRSTSHRVQSDVPQGRGYIGDSAGGMEAWSVDPCPSIPPHSVGSAVRGTERPRDWYRNVFNQIHKVSKDDDSDSGFPRYSHSDTGRSQTYLPRSQSAKDAAENEVMARRSATLPLPPRSSSLKPARNRSEWDAPDRKVDTRQYRAEPRSIFDYEPGNSSVLVHEKLKTSENGERKPVVLTESTRTHRTRDVSPEEIDLKSEAWYKFFTELEFGKPPPKKIWDYTPGECSILSLEDRKDQLDNDLSHYQAELDTDLENLELLFKARSLGKSGASNSHLEISPEHPTHSGFPASQFAERPQSEPDSLDSDRRIYKTVLEGGDIPFQGLRGLIKRNSSSSSTKDPESPRFTTPTDHMEMPMEISRHRHQDKERLLEEQRRVRREQEEADIVSRRHTGTVPTHHQFITNARFGDLLNVEEPGRRSSGAEMIVSRAKFDFKPQSLKELPFLKGDVVYISRQIDQNWYEGEHHGRVGIFPRAYVELLPPTEKPQPLQSAPLQLLEYGEAIARFTFTGDTPVEMSFRKGERISLIRRVDENWFEGKVSGTTRQGIFPVTYVEIIRRPRVKHAEEYLESPRLPTSNRSSTGSPQMCDPGPPPSPRPPSSCRRGISPQLQTVTSEWISLTMGLPPLPSPRSRTRWAAPHPLSACLCLCPPPAALLPAPVPALCPLSDRRHQGAAPHSASTVSPPPASHCPFPPGQAHSPPTSTHSQIPPPVLSSSPREQTHKAAVENWQSHPCTPAQERYLLYCCMGACMRGWSQHRDCSTGHATLTALPAFTLYSHRNTPPLTSLSRCPD</sequence>
<evidence type="ECO:0000256" key="6">
    <source>
        <dbReference type="SAM" id="MobiDB-lite"/>
    </source>
</evidence>
<feature type="region of interest" description="Disordered" evidence="6">
    <location>
        <begin position="98"/>
        <end position="159"/>
    </location>
</feature>
<organism evidence="9 10">
    <name type="scientific">Callorhinchus milii</name>
    <name type="common">Ghost shark</name>
    <dbReference type="NCBI Taxonomy" id="7868"/>
    <lineage>
        <taxon>Eukaryota</taxon>
        <taxon>Metazoa</taxon>
        <taxon>Chordata</taxon>
        <taxon>Craniata</taxon>
        <taxon>Vertebrata</taxon>
        <taxon>Chondrichthyes</taxon>
        <taxon>Holocephali</taxon>
        <taxon>Chimaeriformes</taxon>
        <taxon>Callorhinchidae</taxon>
        <taxon>Callorhinchus</taxon>
    </lineage>
</organism>
<feature type="domain" description="SoHo" evidence="8">
    <location>
        <begin position="223"/>
        <end position="280"/>
    </location>
</feature>
<feature type="compositionally biased region" description="Polar residues" evidence="6">
    <location>
        <begin position="109"/>
        <end position="118"/>
    </location>
</feature>